<sequence length="386" mass="41053">MFAFKKRIADFKASAGDRKTVPDQKTGKPARKHKSPISSMRGFVPATALWGAVLGALSVLVLPTAIILRIAMASGLSGLGSNAAFVIAGIAALIAGGLAMVAASGFKRWQLRDRNFDPASTSAQDGIEPINPIAELGSDSLDAPIEIEPFSISEIPELDAELNEEFEQDWATAEAGASKDQWESPLLLDGGQVSDAADESMDESFAGSDPDTSRFDGQHDRDETKPVELDLAAFAETPGRSGVWIEEPVEPALADEVVAHEIDEQAHFAEPEKPAALSARIAPSAPSALEQLRQAPIGELSMVHMVERFAAALHDHQNAERQRPGSRHSAHADAALAEALKALSLFTDEGFDDDAPASEHSSDALRNSTRDLRDALAKLQTLRGAA</sequence>
<keyword evidence="2" id="KW-0472">Membrane</keyword>
<feature type="transmembrane region" description="Helical" evidence="2">
    <location>
        <begin position="83"/>
        <end position="106"/>
    </location>
</feature>
<keyword evidence="2" id="KW-1133">Transmembrane helix</keyword>
<evidence type="ECO:0000313" key="4">
    <source>
        <dbReference type="Proteomes" id="UP000316343"/>
    </source>
</evidence>
<protein>
    <submittedName>
        <fullName evidence="3">Uncharacterized protein</fullName>
    </submittedName>
</protein>
<dbReference type="EMBL" id="VHJK01000001">
    <property type="protein sequence ID" value="TRD11217.1"/>
    <property type="molecule type" value="Genomic_DNA"/>
</dbReference>
<dbReference type="Proteomes" id="UP000316343">
    <property type="component" value="Unassembled WGS sequence"/>
</dbReference>
<keyword evidence="4" id="KW-1185">Reference proteome</keyword>
<gene>
    <name evidence="3" type="ORF">FGU71_04685</name>
</gene>
<reference evidence="3 4" key="1">
    <citation type="submission" date="2019-06" db="EMBL/GenBank/DDBJ databases">
        <title>Erythrobacter insulae sp. nov., isolated from a tidal flat.</title>
        <authorList>
            <person name="Yoon J.-H."/>
        </authorList>
    </citation>
    <scope>NUCLEOTIDE SEQUENCE [LARGE SCALE GENOMIC DNA]</scope>
    <source>
        <strain evidence="3 4">JBTF-M21</strain>
    </source>
</reference>
<feature type="region of interest" description="Disordered" evidence="1">
    <location>
        <begin position="195"/>
        <end position="222"/>
    </location>
</feature>
<feature type="compositionally biased region" description="Basic and acidic residues" evidence="1">
    <location>
        <begin position="360"/>
        <end position="369"/>
    </location>
</feature>
<evidence type="ECO:0000256" key="1">
    <source>
        <dbReference type="SAM" id="MobiDB-lite"/>
    </source>
</evidence>
<feature type="region of interest" description="Disordered" evidence="1">
    <location>
        <begin position="350"/>
        <end position="369"/>
    </location>
</feature>
<feature type="transmembrane region" description="Helical" evidence="2">
    <location>
        <begin position="48"/>
        <end position="71"/>
    </location>
</feature>
<proteinExistence type="predicted"/>
<accession>A0A547PAU2</accession>
<feature type="region of interest" description="Disordered" evidence="1">
    <location>
        <begin position="15"/>
        <end position="36"/>
    </location>
</feature>
<organism evidence="3 4">
    <name type="scientific">Erythrobacter insulae</name>
    <dbReference type="NCBI Taxonomy" id="2584124"/>
    <lineage>
        <taxon>Bacteria</taxon>
        <taxon>Pseudomonadati</taxon>
        <taxon>Pseudomonadota</taxon>
        <taxon>Alphaproteobacteria</taxon>
        <taxon>Sphingomonadales</taxon>
        <taxon>Erythrobacteraceae</taxon>
        <taxon>Erythrobacter/Porphyrobacter group</taxon>
        <taxon>Erythrobacter</taxon>
    </lineage>
</organism>
<feature type="compositionally biased region" description="Basic and acidic residues" evidence="1">
    <location>
        <begin position="211"/>
        <end position="222"/>
    </location>
</feature>
<comment type="caution">
    <text evidence="3">The sequence shown here is derived from an EMBL/GenBank/DDBJ whole genome shotgun (WGS) entry which is preliminary data.</text>
</comment>
<evidence type="ECO:0000256" key="2">
    <source>
        <dbReference type="SAM" id="Phobius"/>
    </source>
</evidence>
<feature type="compositionally biased region" description="Basic and acidic residues" evidence="1">
    <location>
        <begin position="15"/>
        <end position="26"/>
    </location>
</feature>
<dbReference type="OrthoDB" id="7392006at2"/>
<evidence type="ECO:0000313" key="3">
    <source>
        <dbReference type="EMBL" id="TRD11217.1"/>
    </source>
</evidence>
<dbReference type="RefSeq" id="WP_142787482.1">
    <property type="nucleotide sequence ID" value="NZ_VHJK01000001.1"/>
</dbReference>
<dbReference type="AlphaFoldDB" id="A0A547PAU2"/>
<name>A0A547PAU2_9SPHN</name>
<keyword evidence="2" id="KW-0812">Transmembrane</keyword>